<evidence type="ECO:0000313" key="2">
    <source>
        <dbReference type="Proteomes" id="UP000239867"/>
    </source>
</evidence>
<accession>A0A2L1GKA3</accession>
<dbReference type="EMBL" id="CP021255">
    <property type="protein sequence ID" value="AVD70088.1"/>
    <property type="molecule type" value="Genomic_DNA"/>
</dbReference>
<evidence type="ECO:0000313" key="1">
    <source>
        <dbReference type="EMBL" id="AVD70088.1"/>
    </source>
</evidence>
<gene>
    <name evidence="1" type="ORF">CAY53_00170</name>
</gene>
<sequence>MLIEKNNALQQIDTYFPLYDPDSRAVNWWITAGTPKSIKMQAVKTLARKDDFIDWMQAKWAYNIFDVDWLWSLHKKDHPYWQQNRDIVLHALKKWKTTKDGVWLQVAIQRVHPHDMLAQEIMADAKPLLQSPWAEETQEFQSWFLSLWQHVIRIHLARGEAEEISALLKKHWDYFDKKWKQYGVYSIEFKSVLSNIFRWYIYTGKFNEARSFLGDIKKKFPYSFYRWESILALNIEEAESIALSSHKIYHYYSDNYENDDYFWRAMVDILPLKELYRIATNKLIYKEYRKMIAKTIFTRAILLNYDNKKIEEYADLAGNLNPSIRELINEHISKDDYYKYISLLLKIPRLRPTVYLGFCQDPVNNHIVKFSEFDIDSHNPNDNNWWCRYDISSLKEEIFNVSFWEWEKIPRLEAKTSVGLRYYG</sequence>
<dbReference type="KEGG" id="deo:CAY53_00170"/>
<dbReference type="AlphaFoldDB" id="A0A2L1GKA3"/>
<name>A0A2L1GKA3_9BACT</name>
<dbReference type="Proteomes" id="UP000239867">
    <property type="component" value="Chromosome"/>
</dbReference>
<protein>
    <recommendedName>
        <fullName evidence="3">DUF4034 domain-containing protein</fullName>
    </recommendedName>
</protein>
<proteinExistence type="predicted"/>
<reference evidence="1 2" key="1">
    <citation type="journal article" date="2018" name="MBio">
        <title>Insights into the evolution of host association through the isolation and characterization of a novel human periodontal pathobiont, Desulfobulbus oralis.</title>
        <authorList>
            <person name="Cross K.L."/>
            <person name="Chirania P."/>
            <person name="Xiong W."/>
            <person name="Beall C.J."/>
            <person name="Elkins J.G."/>
            <person name="Giannone R.J."/>
            <person name="Griffen A.L."/>
            <person name="Guss A.M."/>
            <person name="Hettich R.L."/>
            <person name="Joshi S.S."/>
            <person name="Mokrzan E.M."/>
            <person name="Martin R.K."/>
            <person name="Zhulin I.B."/>
            <person name="Leys E.J."/>
            <person name="Podar M."/>
        </authorList>
    </citation>
    <scope>NUCLEOTIDE SEQUENCE [LARGE SCALE GENOMIC DNA]</scope>
    <source>
        <strain evidence="1 2">ORNL</strain>
    </source>
</reference>
<organism evidence="1 2">
    <name type="scientific">Desulfobulbus oralis</name>
    <dbReference type="NCBI Taxonomy" id="1986146"/>
    <lineage>
        <taxon>Bacteria</taxon>
        <taxon>Pseudomonadati</taxon>
        <taxon>Thermodesulfobacteriota</taxon>
        <taxon>Desulfobulbia</taxon>
        <taxon>Desulfobulbales</taxon>
        <taxon>Desulfobulbaceae</taxon>
        <taxon>Desulfobulbus</taxon>
    </lineage>
</organism>
<keyword evidence="2" id="KW-1185">Reference proteome</keyword>
<evidence type="ECO:0008006" key="3">
    <source>
        <dbReference type="Google" id="ProtNLM"/>
    </source>
</evidence>